<dbReference type="Gene3D" id="1.20.1250.20">
    <property type="entry name" value="MFS general substrate transporter like domains"/>
    <property type="match status" value="1"/>
</dbReference>
<dbReference type="AlphaFoldDB" id="B8ML61"/>
<dbReference type="InParanoid" id="B8ML61"/>
<dbReference type="InterPro" id="IPR050360">
    <property type="entry name" value="MFS_Sugar_Transporters"/>
</dbReference>
<evidence type="ECO:0000313" key="6">
    <source>
        <dbReference type="EMBL" id="EED14976.1"/>
    </source>
</evidence>
<keyword evidence="6" id="KW-0762">Sugar transport</keyword>
<dbReference type="GO" id="GO:0005351">
    <property type="term" value="F:carbohydrate:proton symporter activity"/>
    <property type="evidence" value="ECO:0007669"/>
    <property type="project" value="TreeGrafter"/>
</dbReference>
<evidence type="ECO:0000256" key="1">
    <source>
        <dbReference type="ARBA" id="ARBA00004141"/>
    </source>
</evidence>
<dbReference type="Pfam" id="PF00083">
    <property type="entry name" value="Sugar_tr"/>
    <property type="match status" value="1"/>
</dbReference>
<dbReference type="Proteomes" id="UP000001745">
    <property type="component" value="Unassembled WGS sequence"/>
</dbReference>
<dbReference type="EMBL" id="EQ962657">
    <property type="protein sequence ID" value="EED14976.1"/>
    <property type="molecule type" value="Genomic_DNA"/>
</dbReference>
<evidence type="ECO:0000256" key="3">
    <source>
        <dbReference type="ARBA" id="ARBA00022989"/>
    </source>
</evidence>
<dbReference type="PANTHER" id="PTHR48022:SF44">
    <property type="entry name" value="SUGAR TRANSPORTER, PUTATIVE (AFU_ORTHOLOGUE AFUA_4G14610)-RELATED"/>
    <property type="match status" value="1"/>
</dbReference>
<dbReference type="PROSITE" id="PS00217">
    <property type="entry name" value="SUGAR_TRANSPORT_2"/>
    <property type="match status" value="1"/>
</dbReference>
<dbReference type="PANTHER" id="PTHR48022">
    <property type="entry name" value="PLASTIDIC GLUCOSE TRANSPORTER 4"/>
    <property type="match status" value="1"/>
</dbReference>
<dbReference type="GeneID" id="8104118"/>
<keyword evidence="7" id="KW-1185">Reference proteome</keyword>
<dbReference type="InterPro" id="IPR005828">
    <property type="entry name" value="MFS_sugar_transport-like"/>
</dbReference>
<feature type="transmembrane region" description="Helical" evidence="5">
    <location>
        <begin position="379"/>
        <end position="406"/>
    </location>
</feature>
<keyword evidence="6" id="KW-0813">Transport</keyword>
<feature type="transmembrane region" description="Helical" evidence="5">
    <location>
        <begin position="347"/>
        <end position="367"/>
    </location>
</feature>
<name>B8ML61_TALSN</name>
<proteinExistence type="predicted"/>
<dbReference type="OMA" id="WDMERAY"/>
<gene>
    <name evidence="6" type="ORF">TSTA_044420</name>
</gene>
<keyword evidence="4 5" id="KW-0472">Membrane</keyword>
<evidence type="ECO:0000256" key="5">
    <source>
        <dbReference type="SAM" id="Phobius"/>
    </source>
</evidence>
<dbReference type="InterPro" id="IPR036259">
    <property type="entry name" value="MFS_trans_sf"/>
</dbReference>
<dbReference type="RefSeq" id="XP_002484929.1">
    <property type="nucleotide sequence ID" value="XM_002484884.1"/>
</dbReference>
<comment type="subcellular location">
    <subcellularLocation>
        <location evidence="1">Membrane</location>
        <topology evidence="1">Multi-pass membrane protein</topology>
    </subcellularLocation>
</comment>
<dbReference type="HOGENOM" id="CLU_001265_30_3_1"/>
<dbReference type="PhylomeDB" id="B8ML61"/>
<dbReference type="OrthoDB" id="2544694at2759"/>
<dbReference type="eggNOG" id="KOG0254">
    <property type="taxonomic scope" value="Eukaryota"/>
</dbReference>
<keyword evidence="3 5" id="KW-1133">Transmembrane helix</keyword>
<protein>
    <submittedName>
        <fullName evidence="6">MFS sugar transporter, putative</fullName>
    </submittedName>
</protein>
<sequence>MANRLNINFSVPELPPPPENWNVVQYGHGLYYTLEVALAAAAERRYSGALAHLHFFQGYDQGVIGGVNASSKYVTEVGIGKPDGTVTDTTHQGGVVLSAFTTWVLFSATLLGDAQNSNFMIYARVVTGIGTGALTGITPVLVSETSSADHRSGFLGCVVIANCKRALNPSSFWYSASLSRDISRILDLIRLAFLDSGRSDCFPALIPACCIKMLPDSSRYLASVDREEEARELLGRIRKHSASPEEIGREYLDIITLAEESQRSSPVLFARMALGKGGKQHPNSGRRAWLCVWLQIMASWTGITVGASTAFAACSPVLLPQVGYSAIKQNGLTGGINTIVDRLGRRVCLMAGSAILVNVNLVAGAVYEGSLHNPEKASQYASGAITMLLSSNIGYAATCGTVAFLLPTEIFLSHLQTQTVTVERHKASHTYFFFAGLNLLWIPIILSLSPETRNRSLESIEALFSTLNPFYWKMEQAYKLHGDVLAEHGRHRIE</sequence>
<evidence type="ECO:0000313" key="7">
    <source>
        <dbReference type="Proteomes" id="UP000001745"/>
    </source>
</evidence>
<organism evidence="6 7">
    <name type="scientific">Talaromyces stipitatus (strain ATCC 10500 / CBS 375.48 / QM 6759 / NRRL 1006)</name>
    <name type="common">Penicillium stipitatum</name>
    <dbReference type="NCBI Taxonomy" id="441959"/>
    <lineage>
        <taxon>Eukaryota</taxon>
        <taxon>Fungi</taxon>
        <taxon>Dikarya</taxon>
        <taxon>Ascomycota</taxon>
        <taxon>Pezizomycotina</taxon>
        <taxon>Eurotiomycetes</taxon>
        <taxon>Eurotiomycetidae</taxon>
        <taxon>Eurotiales</taxon>
        <taxon>Trichocomaceae</taxon>
        <taxon>Talaromyces</taxon>
        <taxon>Talaromyces sect. Talaromyces</taxon>
    </lineage>
</organism>
<dbReference type="VEuPathDB" id="FungiDB:TSTA_044420"/>
<reference evidence="7" key="1">
    <citation type="journal article" date="2015" name="Genome Announc.">
        <title>Genome sequence of the AIDS-associated pathogen Penicillium marneffei (ATCC18224) and its near taxonomic relative Talaromyces stipitatus (ATCC10500).</title>
        <authorList>
            <person name="Nierman W.C."/>
            <person name="Fedorova-Abrams N.D."/>
            <person name="Andrianopoulos A."/>
        </authorList>
    </citation>
    <scope>NUCLEOTIDE SEQUENCE [LARGE SCALE GENOMIC DNA]</scope>
    <source>
        <strain evidence="7">ATCC 10500 / CBS 375.48 / QM 6759 / NRRL 1006</strain>
    </source>
</reference>
<evidence type="ECO:0000256" key="2">
    <source>
        <dbReference type="ARBA" id="ARBA00022692"/>
    </source>
</evidence>
<feature type="transmembrane region" description="Helical" evidence="5">
    <location>
        <begin position="427"/>
        <end position="446"/>
    </location>
</feature>
<dbReference type="InterPro" id="IPR005829">
    <property type="entry name" value="Sugar_transporter_CS"/>
</dbReference>
<dbReference type="SUPFAM" id="SSF103473">
    <property type="entry name" value="MFS general substrate transporter"/>
    <property type="match status" value="1"/>
</dbReference>
<evidence type="ECO:0000256" key="4">
    <source>
        <dbReference type="ARBA" id="ARBA00023136"/>
    </source>
</evidence>
<keyword evidence="2 5" id="KW-0812">Transmembrane</keyword>
<accession>B8ML61</accession>
<dbReference type="GO" id="GO:0016020">
    <property type="term" value="C:membrane"/>
    <property type="evidence" value="ECO:0007669"/>
    <property type="project" value="UniProtKB-SubCell"/>
</dbReference>